<sequence>MYILKHGIKKDPVRRWALPDRIFFGYGACHILAGVFLRHPPFRRFYAERIIPVEGFAGAHAYVTDGIIAFDYHGYSCRERLLKHHAKGWLEHYPGWQCDIEVVDFDLLDTGELNRRKMLGPDQYLHNAIPRARAFVDRVKHEEGAARARRILDLG</sequence>
<organism evidence="1 2">
    <name type="scientific">Rhizobium deserti</name>
    <dbReference type="NCBI Taxonomy" id="2547961"/>
    <lineage>
        <taxon>Bacteria</taxon>
        <taxon>Pseudomonadati</taxon>
        <taxon>Pseudomonadota</taxon>
        <taxon>Alphaproteobacteria</taxon>
        <taxon>Hyphomicrobiales</taxon>
        <taxon>Rhizobiaceae</taxon>
        <taxon>Rhizobium/Agrobacterium group</taxon>
        <taxon>Rhizobium</taxon>
    </lineage>
</organism>
<accession>A0A4R5UNE2</accession>
<keyword evidence="2" id="KW-1185">Reference proteome</keyword>
<comment type="caution">
    <text evidence="1">The sequence shown here is derived from an EMBL/GenBank/DDBJ whole genome shotgun (WGS) entry which is preliminary data.</text>
</comment>
<proteinExistence type="predicted"/>
<dbReference type="EMBL" id="SMTL01000001">
    <property type="protein sequence ID" value="TDK39401.1"/>
    <property type="molecule type" value="Genomic_DNA"/>
</dbReference>
<evidence type="ECO:0000313" key="1">
    <source>
        <dbReference type="EMBL" id="TDK39401.1"/>
    </source>
</evidence>
<dbReference type="AlphaFoldDB" id="A0A4R5UNE2"/>
<name>A0A4R5UNE2_9HYPH</name>
<protein>
    <submittedName>
        <fullName evidence="1">Uncharacterized protein</fullName>
    </submittedName>
</protein>
<dbReference type="RefSeq" id="WP_133314847.1">
    <property type="nucleotide sequence ID" value="NZ_SMTL01000001.1"/>
</dbReference>
<evidence type="ECO:0000313" key="2">
    <source>
        <dbReference type="Proteomes" id="UP000295238"/>
    </source>
</evidence>
<gene>
    <name evidence="1" type="ORF">E2F50_04615</name>
</gene>
<dbReference type="OrthoDB" id="65593at2"/>
<reference evidence="1 2" key="1">
    <citation type="submission" date="2019-03" db="EMBL/GenBank/DDBJ databases">
        <title>Rhizobium sp. nov., an bacterium isolated from biocrust in Mu Us Desert.</title>
        <authorList>
            <person name="Lixiong L."/>
        </authorList>
    </citation>
    <scope>NUCLEOTIDE SEQUENCE [LARGE SCALE GENOMIC DNA]</scope>
    <source>
        <strain evidence="1 2">SPY-1</strain>
    </source>
</reference>
<dbReference type="Proteomes" id="UP000295238">
    <property type="component" value="Unassembled WGS sequence"/>
</dbReference>